<evidence type="ECO:0000313" key="1">
    <source>
        <dbReference type="EMBL" id="KHS57779.1"/>
    </source>
</evidence>
<comment type="caution">
    <text evidence="1">The sequence shown here is derived from an EMBL/GenBank/DDBJ whole genome shotgun (WGS) entry which is preliminary data.</text>
</comment>
<dbReference type="RefSeq" id="WP_039679061.1">
    <property type="nucleotide sequence ID" value="NZ_JWHR01000064.1"/>
</dbReference>
<accession>A0A0B3VYH9</accession>
<sequence length="302" mass="36566">MSSKIKKYIVSPWRLFRPLGDRGLFNWMSDKMYLKILYRTELGKKLDLKNPKTFTEKLQWLKLYYRKNEFAYRVDKYKVREYITEKLGEEYLIPLIGVYNSVDEINWDELPEKFVLKCTHGSHCNIVCKDKNKLDIEKSKAKLNKWMKKSWFWFGREWPYKNVKPRIICEEFMVDETLNDLPDYKYFCFNGEPKLVLFCQMRDEEGIAQVDFYDNDWNMTAIIDKEDLINHSPVKRPEQHEKMLELSKLLSKEDPFVRVDFYNINGKIYFGEITYYPWCGIKKLEMDEMLGSWIELPKMEVK</sequence>
<name>A0A0B3VYH9_9FIRM</name>
<proteinExistence type="predicted"/>
<gene>
    <name evidence="1" type="ORF">QX51_06350</name>
</gene>
<dbReference type="Proteomes" id="UP000031189">
    <property type="component" value="Unassembled WGS sequence"/>
</dbReference>
<dbReference type="EMBL" id="JWHR01000064">
    <property type="protein sequence ID" value="KHS57779.1"/>
    <property type="molecule type" value="Genomic_DNA"/>
</dbReference>
<dbReference type="OrthoDB" id="9791827at2"/>
<dbReference type="InterPro" id="IPR029465">
    <property type="entry name" value="ATPgrasp_TupA"/>
</dbReference>
<dbReference type="STRING" id="1577792.QX51_06350"/>
<evidence type="ECO:0000313" key="2">
    <source>
        <dbReference type="Proteomes" id="UP000031189"/>
    </source>
</evidence>
<dbReference type="AlphaFoldDB" id="A0A0B3VYH9"/>
<keyword evidence="2" id="KW-1185">Reference proteome</keyword>
<dbReference type="Pfam" id="PF14305">
    <property type="entry name" value="ATPgrasp_TupA"/>
    <property type="match status" value="1"/>
</dbReference>
<protein>
    <recommendedName>
        <fullName evidence="3">Glycosyl transferase</fullName>
    </recommendedName>
</protein>
<reference evidence="1 2" key="1">
    <citation type="submission" date="2014-12" db="EMBL/GenBank/DDBJ databases">
        <title>Draft genome sequence of Terrisporobacter sp. 08-306576, isolated from the blood culture of a bacteremia patient.</title>
        <authorList>
            <person name="Lund L.C."/>
            <person name="Sydenham T.V."/>
            <person name="Hogh S.V."/>
            <person name="Skov M.N."/>
            <person name="Kemp M."/>
            <person name="Justesen U.S."/>
        </authorList>
    </citation>
    <scope>NUCLEOTIDE SEQUENCE [LARGE SCALE GENOMIC DNA]</scope>
    <source>
        <strain evidence="1 2">08-306576</strain>
    </source>
</reference>
<dbReference type="SUPFAM" id="SSF56059">
    <property type="entry name" value="Glutathione synthetase ATP-binding domain-like"/>
    <property type="match status" value="1"/>
</dbReference>
<evidence type="ECO:0008006" key="3">
    <source>
        <dbReference type="Google" id="ProtNLM"/>
    </source>
</evidence>
<organism evidence="1 2">
    <name type="scientific">Terrisporobacter othiniensis</name>
    <dbReference type="NCBI Taxonomy" id="1577792"/>
    <lineage>
        <taxon>Bacteria</taxon>
        <taxon>Bacillati</taxon>
        <taxon>Bacillota</taxon>
        <taxon>Clostridia</taxon>
        <taxon>Peptostreptococcales</taxon>
        <taxon>Peptostreptococcaceae</taxon>
        <taxon>Terrisporobacter</taxon>
    </lineage>
</organism>